<evidence type="ECO:0000313" key="2">
    <source>
        <dbReference type="EMBL" id="TNN78331.1"/>
    </source>
</evidence>
<name>A0A4Z2IKM8_9TELE</name>
<organism evidence="2 3">
    <name type="scientific">Liparis tanakae</name>
    <name type="common">Tanaka's snailfish</name>
    <dbReference type="NCBI Taxonomy" id="230148"/>
    <lineage>
        <taxon>Eukaryota</taxon>
        <taxon>Metazoa</taxon>
        <taxon>Chordata</taxon>
        <taxon>Craniata</taxon>
        <taxon>Vertebrata</taxon>
        <taxon>Euteleostomi</taxon>
        <taxon>Actinopterygii</taxon>
        <taxon>Neopterygii</taxon>
        <taxon>Teleostei</taxon>
        <taxon>Neoteleostei</taxon>
        <taxon>Acanthomorphata</taxon>
        <taxon>Eupercaria</taxon>
        <taxon>Perciformes</taxon>
        <taxon>Cottioidei</taxon>
        <taxon>Cottales</taxon>
        <taxon>Liparidae</taxon>
        <taxon>Liparis</taxon>
    </lineage>
</organism>
<dbReference type="AlphaFoldDB" id="A0A4Z2IKM8"/>
<dbReference type="EMBL" id="SRLO01000075">
    <property type="protein sequence ID" value="TNN78331.1"/>
    <property type="molecule type" value="Genomic_DNA"/>
</dbReference>
<proteinExistence type="predicted"/>
<keyword evidence="3" id="KW-1185">Reference proteome</keyword>
<feature type="compositionally biased region" description="Basic and acidic residues" evidence="1">
    <location>
        <begin position="145"/>
        <end position="155"/>
    </location>
</feature>
<feature type="region of interest" description="Disordered" evidence="1">
    <location>
        <begin position="1"/>
        <end position="68"/>
    </location>
</feature>
<comment type="caution">
    <text evidence="2">The sequence shown here is derived from an EMBL/GenBank/DDBJ whole genome shotgun (WGS) entry which is preliminary data.</text>
</comment>
<accession>A0A4Z2IKM8</accession>
<dbReference type="Proteomes" id="UP000314294">
    <property type="component" value="Unassembled WGS sequence"/>
</dbReference>
<protein>
    <submittedName>
        <fullName evidence="2">Uncharacterized protein</fullName>
    </submittedName>
</protein>
<evidence type="ECO:0000256" key="1">
    <source>
        <dbReference type="SAM" id="MobiDB-lite"/>
    </source>
</evidence>
<feature type="compositionally biased region" description="Basic and acidic residues" evidence="1">
    <location>
        <begin position="35"/>
        <end position="48"/>
    </location>
</feature>
<evidence type="ECO:0000313" key="3">
    <source>
        <dbReference type="Proteomes" id="UP000314294"/>
    </source>
</evidence>
<sequence>MPGEGDTNKQSKSHVNRGVGFDGRGGNSRKSNVYFEEKAGTRKMDRHAASVGHTAIHGKVRGGERHVRRTGGARAVAVSGVGAGQALVALAGRQIVPVLIRRPRLGAGVRREPVLGRRLDPPADEECRRSVFGFVAGVGPRRHSREVEVDGRRVGGTEAPGG</sequence>
<reference evidence="2 3" key="1">
    <citation type="submission" date="2019-03" db="EMBL/GenBank/DDBJ databases">
        <title>First draft genome of Liparis tanakae, snailfish: a comprehensive survey of snailfish specific genes.</title>
        <authorList>
            <person name="Kim W."/>
            <person name="Song I."/>
            <person name="Jeong J.-H."/>
            <person name="Kim D."/>
            <person name="Kim S."/>
            <person name="Ryu S."/>
            <person name="Song J.Y."/>
            <person name="Lee S.K."/>
        </authorList>
    </citation>
    <scope>NUCLEOTIDE SEQUENCE [LARGE SCALE GENOMIC DNA]</scope>
    <source>
        <tissue evidence="2">Muscle</tissue>
    </source>
</reference>
<feature type="compositionally biased region" description="Basic residues" evidence="1">
    <location>
        <begin position="56"/>
        <end position="68"/>
    </location>
</feature>
<gene>
    <name evidence="2" type="ORF">EYF80_011571</name>
</gene>
<feature type="region of interest" description="Disordered" evidence="1">
    <location>
        <begin position="143"/>
        <end position="162"/>
    </location>
</feature>